<evidence type="ECO:0000256" key="4">
    <source>
        <dbReference type="ARBA" id="ARBA00023136"/>
    </source>
</evidence>
<feature type="transmembrane region" description="Helical" evidence="6">
    <location>
        <begin position="148"/>
        <end position="167"/>
    </location>
</feature>
<evidence type="ECO:0000256" key="1">
    <source>
        <dbReference type="ARBA" id="ARBA00004141"/>
    </source>
</evidence>
<reference evidence="7 8" key="1">
    <citation type="submission" date="2019-07" db="EMBL/GenBank/DDBJ databases">
        <authorList>
            <person name="Friedrich A."/>
            <person name="Schacherer J."/>
        </authorList>
    </citation>
    <scope>NUCLEOTIDE SEQUENCE [LARGE SCALE GENOMIC DNA]</scope>
</reference>
<evidence type="ECO:0000256" key="5">
    <source>
        <dbReference type="SAM" id="MobiDB-lite"/>
    </source>
</evidence>
<keyword evidence="4 6" id="KW-0472">Membrane</keyword>
<feature type="compositionally biased region" description="Basic and acidic residues" evidence="5">
    <location>
        <begin position="427"/>
        <end position="436"/>
    </location>
</feature>
<dbReference type="NCBIfam" id="TIGR01197">
    <property type="entry name" value="nramp"/>
    <property type="match status" value="1"/>
</dbReference>
<feature type="transmembrane region" description="Helical" evidence="6">
    <location>
        <begin position="361"/>
        <end position="379"/>
    </location>
</feature>
<dbReference type="EMBL" id="CABFWN010000006">
    <property type="protein sequence ID" value="VUG19979.1"/>
    <property type="molecule type" value="Genomic_DNA"/>
</dbReference>
<evidence type="ECO:0000313" key="7">
    <source>
        <dbReference type="EMBL" id="VUG19979.1"/>
    </source>
</evidence>
<dbReference type="PANTHER" id="PTHR11706">
    <property type="entry name" value="SOLUTE CARRIER PROTEIN FAMILY 11 MEMBER"/>
    <property type="match status" value="1"/>
</dbReference>
<dbReference type="PANTHER" id="PTHR11706:SF29">
    <property type="entry name" value="IRON TRANSPORTER SMF3"/>
    <property type="match status" value="1"/>
</dbReference>
<feature type="transmembrane region" description="Helical" evidence="6">
    <location>
        <begin position="39"/>
        <end position="61"/>
    </location>
</feature>
<dbReference type="PRINTS" id="PR00447">
    <property type="entry name" value="NATRESASSCMP"/>
</dbReference>
<keyword evidence="8" id="KW-1185">Reference proteome</keyword>
<evidence type="ECO:0000256" key="3">
    <source>
        <dbReference type="ARBA" id="ARBA00022989"/>
    </source>
</evidence>
<dbReference type="GO" id="GO:0034755">
    <property type="term" value="P:iron ion transmembrane transport"/>
    <property type="evidence" value="ECO:0007669"/>
    <property type="project" value="TreeGrafter"/>
</dbReference>
<dbReference type="Proteomes" id="UP000478008">
    <property type="component" value="Unassembled WGS sequence"/>
</dbReference>
<sequence length="527" mass="57861">MIAELRKLLQFVGPGLLVSCAYIDPGNYSTSTAAGAQFGYSHLFIVLLSNFYAVILQCLCIKLGSVTGLDLAESCRRYLPGWLNIIIYGLAELAIIFTDLAEVVGTAIALNILFSVPLKFGVFLTILDVLVIVFAYNPDGSMRQIRKFELFVSFFVFMTFVCFVMLLDRVDISTKSDVIEGFFPSKILFSDKKATYLALGIIGATVMPHSLYLGSNLVKPRLKQYDLKHGYYIPHTPSPDENAADYEWNHTYKPSLQSIDYCLNYSYAELIISLCVIAVFINSAILIVSGASLFGKPGAADADLLSIYEMLRDYISKQAGLIFAIAMLFSSIAAGVICTMSGMIVAEGGMHWTLSPIVRRLITRTIAIIPCMFMVLFMGRSGIALVLNLSQVILSLILPFCSAPLLYFTANPKIMRVAVQDISTDEEGNKQKRGAPEQDGVTAISPSSGANAVSAESTDQIQSGSISTETSPLIQRTKSKDNLGPIKYHDFSNSTIMNILGITTWATISFLNVYLIVMYLRGEDVHF</sequence>
<feature type="transmembrane region" description="Helical" evidence="6">
    <location>
        <begin position="82"/>
        <end position="101"/>
    </location>
</feature>
<keyword evidence="3 6" id="KW-1133">Transmembrane helix</keyword>
<dbReference type="GO" id="GO:0005384">
    <property type="term" value="F:manganese ion transmembrane transporter activity"/>
    <property type="evidence" value="ECO:0007669"/>
    <property type="project" value="TreeGrafter"/>
</dbReference>
<feature type="transmembrane region" description="Helical" evidence="6">
    <location>
        <begin position="194"/>
        <end position="214"/>
    </location>
</feature>
<keyword evidence="2 6" id="KW-0812">Transmembrane</keyword>
<dbReference type="PROSITE" id="PS51257">
    <property type="entry name" value="PROKAR_LIPOPROTEIN"/>
    <property type="match status" value="1"/>
</dbReference>
<feature type="region of interest" description="Disordered" evidence="5">
    <location>
        <begin position="425"/>
        <end position="471"/>
    </location>
</feature>
<dbReference type="GO" id="GO:0030026">
    <property type="term" value="P:intracellular manganese ion homeostasis"/>
    <property type="evidence" value="ECO:0007669"/>
    <property type="project" value="TreeGrafter"/>
</dbReference>
<feature type="transmembrane region" description="Helical" evidence="6">
    <location>
        <begin position="496"/>
        <end position="520"/>
    </location>
</feature>
<name>A0A7D9D0X9_DEKBR</name>
<organism evidence="7 8">
    <name type="scientific">Dekkera bruxellensis</name>
    <name type="common">Brettanomyces custersii</name>
    <dbReference type="NCBI Taxonomy" id="5007"/>
    <lineage>
        <taxon>Eukaryota</taxon>
        <taxon>Fungi</taxon>
        <taxon>Dikarya</taxon>
        <taxon>Ascomycota</taxon>
        <taxon>Saccharomycotina</taxon>
        <taxon>Pichiomycetes</taxon>
        <taxon>Pichiales</taxon>
        <taxon>Pichiaceae</taxon>
        <taxon>Brettanomyces</taxon>
    </lineage>
</organism>
<protein>
    <submittedName>
        <fullName evidence="7">DEBR0S6_04874g1_1</fullName>
    </submittedName>
</protein>
<proteinExistence type="predicted"/>
<dbReference type="AlphaFoldDB" id="A0A7D9D0X9"/>
<dbReference type="InterPro" id="IPR001046">
    <property type="entry name" value="NRAMP_fam"/>
</dbReference>
<accession>A0A7D9D0X9</accession>
<dbReference type="GO" id="GO:0015086">
    <property type="term" value="F:cadmium ion transmembrane transporter activity"/>
    <property type="evidence" value="ECO:0007669"/>
    <property type="project" value="TreeGrafter"/>
</dbReference>
<evidence type="ECO:0000313" key="8">
    <source>
        <dbReference type="Proteomes" id="UP000478008"/>
    </source>
</evidence>
<feature type="compositionally biased region" description="Polar residues" evidence="5">
    <location>
        <begin position="444"/>
        <end position="471"/>
    </location>
</feature>
<feature type="transmembrane region" description="Helical" evidence="6">
    <location>
        <begin position="314"/>
        <end position="340"/>
    </location>
</feature>
<dbReference type="NCBIfam" id="NF037982">
    <property type="entry name" value="Nramp_1"/>
    <property type="match status" value="1"/>
</dbReference>
<feature type="transmembrane region" description="Helical" evidence="6">
    <location>
        <begin position="107"/>
        <end position="136"/>
    </location>
</feature>
<feature type="transmembrane region" description="Helical" evidence="6">
    <location>
        <begin position="270"/>
        <end position="294"/>
    </location>
</feature>
<dbReference type="GO" id="GO:0000329">
    <property type="term" value="C:fungal-type vacuole membrane"/>
    <property type="evidence" value="ECO:0007669"/>
    <property type="project" value="TreeGrafter"/>
</dbReference>
<feature type="transmembrane region" description="Helical" evidence="6">
    <location>
        <begin position="385"/>
        <end position="408"/>
    </location>
</feature>
<comment type="subcellular location">
    <subcellularLocation>
        <location evidence="1">Membrane</location>
        <topology evidence="1">Multi-pass membrane protein</topology>
    </subcellularLocation>
</comment>
<dbReference type="Pfam" id="PF01566">
    <property type="entry name" value="Nramp"/>
    <property type="match status" value="1"/>
</dbReference>
<gene>
    <name evidence="7" type="primary">SMF3</name>
    <name evidence="7" type="ORF">DEBR0S6_04874G</name>
</gene>
<evidence type="ECO:0000256" key="6">
    <source>
        <dbReference type="SAM" id="Phobius"/>
    </source>
</evidence>
<evidence type="ECO:0000256" key="2">
    <source>
        <dbReference type="ARBA" id="ARBA00022692"/>
    </source>
</evidence>